<dbReference type="PANTHER" id="PTHR11328:SF24">
    <property type="entry name" value="MAJOR FACILITATOR SUPERFAMILY (MFS) PROFILE DOMAIN-CONTAINING PROTEIN"/>
    <property type="match status" value="1"/>
</dbReference>
<evidence type="ECO:0000313" key="3">
    <source>
        <dbReference type="EMBL" id="TXS95269.1"/>
    </source>
</evidence>
<comment type="caution">
    <text evidence="3">The sequence shown here is derived from an EMBL/GenBank/DDBJ whole genome shotgun (WGS) entry which is preliminary data.</text>
</comment>
<dbReference type="InterPro" id="IPR036259">
    <property type="entry name" value="MFS_trans_sf"/>
</dbReference>
<feature type="transmembrane region" description="Helical" evidence="2">
    <location>
        <begin position="261"/>
        <end position="281"/>
    </location>
</feature>
<gene>
    <name evidence="3" type="ORF">FV139_05065</name>
</gene>
<reference evidence="3 4" key="1">
    <citation type="submission" date="2019-08" db="EMBL/GenBank/DDBJ databases">
        <title>Parahaliea maris sp. nov., isolated from the surface seawater.</title>
        <authorList>
            <person name="Liu Y."/>
        </authorList>
    </citation>
    <scope>NUCLEOTIDE SEQUENCE [LARGE SCALE GENOMIC DNA]</scope>
    <source>
        <strain evidence="3 4">HSLHS9</strain>
    </source>
</reference>
<feature type="transmembrane region" description="Helical" evidence="2">
    <location>
        <begin position="174"/>
        <end position="195"/>
    </location>
</feature>
<feature type="transmembrane region" description="Helical" evidence="2">
    <location>
        <begin position="32"/>
        <end position="56"/>
    </location>
</feature>
<feature type="transmembrane region" description="Helical" evidence="2">
    <location>
        <begin position="353"/>
        <end position="375"/>
    </location>
</feature>
<dbReference type="AlphaFoldDB" id="A0A5C9A5B0"/>
<protein>
    <submittedName>
        <fullName evidence="3">MFS transporter</fullName>
    </submittedName>
</protein>
<dbReference type="GO" id="GO:0005886">
    <property type="term" value="C:plasma membrane"/>
    <property type="evidence" value="ECO:0007669"/>
    <property type="project" value="TreeGrafter"/>
</dbReference>
<evidence type="ECO:0000256" key="2">
    <source>
        <dbReference type="SAM" id="Phobius"/>
    </source>
</evidence>
<feature type="transmembrane region" description="Helical" evidence="2">
    <location>
        <begin position="77"/>
        <end position="94"/>
    </location>
</feature>
<keyword evidence="4" id="KW-1185">Reference proteome</keyword>
<dbReference type="GO" id="GO:0015293">
    <property type="term" value="F:symporter activity"/>
    <property type="evidence" value="ECO:0007669"/>
    <property type="project" value="InterPro"/>
</dbReference>
<dbReference type="Proteomes" id="UP000321039">
    <property type="component" value="Unassembled WGS sequence"/>
</dbReference>
<feature type="transmembrane region" description="Helical" evidence="2">
    <location>
        <begin position="312"/>
        <end position="332"/>
    </location>
</feature>
<dbReference type="GO" id="GO:0008643">
    <property type="term" value="P:carbohydrate transport"/>
    <property type="evidence" value="ECO:0007669"/>
    <property type="project" value="InterPro"/>
</dbReference>
<accession>A0A5C9A5B0</accession>
<dbReference type="Gene3D" id="1.20.1250.20">
    <property type="entry name" value="MFS general substrate transporter like domains"/>
    <property type="match status" value="2"/>
</dbReference>
<feature type="transmembrane region" description="Helical" evidence="2">
    <location>
        <begin position="140"/>
        <end position="162"/>
    </location>
</feature>
<sequence length="437" mass="47830">MNLSMSRLIAFSSPSATIAALGLPIIIILPPLYAELGLSLTVVGSIFMLTRFFDVATDPVFGVLGDRINTRWGRRRTALVVSVPVLLLGVYLVFFPGESASATGLLVALLIMYVGWTMFSLSHTAWASELSTDYDVRSRIMGTVQFLGLLGALTVLALPTILDLLAIDASMRDRAAIMGAFVLLSLPLVSGAALFSTPEPPRRQHEHAHWREALRAFVQNRPLRRLLLADLLCGIQGGINGAVHFFFIGNVLAMPEHATTFLVQLFLVGLLVVPVFVRLSYKIGKHQALAIAVLTTSIGTAGIFFVPPESFWLTFVIYIFIATNTGAREFLMRSIMADVIDQDRLETGEYRSALYYSMLTLTAKIGLAASVGIIYPMLDMVGFDPNGVNDEATITGVRILVATSPTVLLFITAAIMFRFPLDRQSQMALRAELETRR</sequence>
<name>A0A5C9A5B0_9GAMM</name>
<keyword evidence="2" id="KW-0812">Transmembrane</keyword>
<feature type="transmembrane region" description="Helical" evidence="2">
    <location>
        <begin position="226"/>
        <end position="249"/>
    </location>
</feature>
<evidence type="ECO:0000313" key="4">
    <source>
        <dbReference type="Proteomes" id="UP000321039"/>
    </source>
</evidence>
<comment type="similarity">
    <text evidence="1">Belongs to the sodium:galactoside symporter (TC 2.A.2) family.</text>
</comment>
<dbReference type="SUPFAM" id="SSF103473">
    <property type="entry name" value="MFS general substrate transporter"/>
    <property type="match status" value="1"/>
</dbReference>
<feature type="transmembrane region" description="Helical" evidence="2">
    <location>
        <begin position="395"/>
        <end position="417"/>
    </location>
</feature>
<evidence type="ECO:0000256" key="1">
    <source>
        <dbReference type="ARBA" id="ARBA00009617"/>
    </source>
</evidence>
<organism evidence="3 4">
    <name type="scientific">Parahaliea maris</name>
    <dbReference type="NCBI Taxonomy" id="2716870"/>
    <lineage>
        <taxon>Bacteria</taxon>
        <taxon>Pseudomonadati</taxon>
        <taxon>Pseudomonadota</taxon>
        <taxon>Gammaproteobacteria</taxon>
        <taxon>Cellvibrionales</taxon>
        <taxon>Halieaceae</taxon>
        <taxon>Parahaliea</taxon>
    </lineage>
</organism>
<keyword evidence="2" id="KW-1133">Transmembrane helix</keyword>
<dbReference type="InterPro" id="IPR039672">
    <property type="entry name" value="MFS_2"/>
</dbReference>
<feature type="transmembrane region" description="Helical" evidence="2">
    <location>
        <begin position="288"/>
        <end position="306"/>
    </location>
</feature>
<feature type="transmembrane region" description="Helical" evidence="2">
    <location>
        <begin position="100"/>
        <end position="119"/>
    </location>
</feature>
<dbReference type="EMBL" id="VRZA01000002">
    <property type="protein sequence ID" value="TXS95269.1"/>
    <property type="molecule type" value="Genomic_DNA"/>
</dbReference>
<dbReference type="Pfam" id="PF13347">
    <property type="entry name" value="MFS_2"/>
    <property type="match status" value="1"/>
</dbReference>
<proteinExistence type="inferred from homology"/>
<keyword evidence="2" id="KW-0472">Membrane</keyword>
<dbReference type="PANTHER" id="PTHR11328">
    <property type="entry name" value="MAJOR FACILITATOR SUPERFAMILY DOMAIN-CONTAINING PROTEIN"/>
    <property type="match status" value="1"/>
</dbReference>